<dbReference type="EMBL" id="JAJGCB010000028">
    <property type="protein sequence ID" value="KAJ8987127.1"/>
    <property type="molecule type" value="Genomic_DNA"/>
</dbReference>
<accession>A0AAN6EKR0</accession>
<evidence type="ECO:0000313" key="2">
    <source>
        <dbReference type="Proteomes" id="UP001161757"/>
    </source>
</evidence>
<reference evidence="1" key="1">
    <citation type="submission" date="2023-01" db="EMBL/GenBank/DDBJ databases">
        <title>Exophiala dermititidis isolated from Cystic Fibrosis Patient.</title>
        <authorList>
            <person name="Kurbessoian T."/>
            <person name="Crocker A."/>
            <person name="Murante D."/>
            <person name="Hogan D.A."/>
            <person name="Stajich J.E."/>
        </authorList>
    </citation>
    <scope>NUCLEOTIDE SEQUENCE</scope>
    <source>
        <strain evidence="1">Ex8</strain>
    </source>
</reference>
<name>A0AAN6EKR0_EXODE</name>
<dbReference type="AlphaFoldDB" id="A0AAN6EKR0"/>
<gene>
    <name evidence="1" type="ORF">HRR80_008870</name>
</gene>
<sequence>MLSRPSRRKPCLVQPRTSLRGARLSPASPTASGELKSGMIFARTLFHTSRLRGNELDYLRYPIRREQIGPRDSSFLTARAPQSSLLPLPSTSSSSMMLRVALKLKRWISALHCQWLPSPGLES</sequence>
<dbReference type="Proteomes" id="UP001161757">
    <property type="component" value="Unassembled WGS sequence"/>
</dbReference>
<organism evidence="1 2">
    <name type="scientific">Exophiala dermatitidis</name>
    <name type="common">Black yeast-like fungus</name>
    <name type="synonym">Wangiella dermatitidis</name>
    <dbReference type="NCBI Taxonomy" id="5970"/>
    <lineage>
        <taxon>Eukaryota</taxon>
        <taxon>Fungi</taxon>
        <taxon>Dikarya</taxon>
        <taxon>Ascomycota</taxon>
        <taxon>Pezizomycotina</taxon>
        <taxon>Eurotiomycetes</taxon>
        <taxon>Chaetothyriomycetidae</taxon>
        <taxon>Chaetothyriales</taxon>
        <taxon>Herpotrichiellaceae</taxon>
        <taxon>Exophiala</taxon>
    </lineage>
</organism>
<proteinExistence type="predicted"/>
<evidence type="ECO:0000313" key="1">
    <source>
        <dbReference type="EMBL" id="KAJ8987127.1"/>
    </source>
</evidence>
<comment type="caution">
    <text evidence="1">The sequence shown here is derived from an EMBL/GenBank/DDBJ whole genome shotgun (WGS) entry which is preliminary data.</text>
</comment>
<protein>
    <submittedName>
        <fullName evidence="1">Uncharacterized protein</fullName>
    </submittedName>
</protein>